<organism evidence="2 3">
    <name type="scientific">Alkalicaulis satelles</name>
    <dbReference type="NCBI Taxonomy" id="2609175"/>
    <lineage>
        <taxon>Bacteria</taxon>
        <taxon>Pseudomonadati</taxon>
        <taxon>Pseudomonadota</taxon>
        <taxon>Alphaproteobacteria</taxon>
        <taxon>Maricaulales</taxon>
        <taxon>Maricaulaceae</taxon>
        <taxon>Alkalicaulis</taxon>
    </lineage>
</organism>
<evidence type="ECO:0000313" key="3">
    <source>
        <dbReference type="Proteomes" id="UP000325122"/>
    </source>
</evidence>
<keyword evidence="3" id="KW-1185">Reference proteome</keyword>
<dbReference type="Proteomes" id="UP000325122">
    <property type="component" value="Unassembled WGS sequence"/>
</dbReference>
<evidence type="ECO:0000256" key="1">
    <source>
        <dbReference type="SAM" id="MobiDB-lite"/>
    </source>
</evidence>
<comment type="caution">
    <text evidence="2">The sequence shown here is derived from an EMBL/GenBank/DDBJ whole genome shotgun (WGS) entry which is preliminary data.</text>
</comment>
<gene>
    <name evidence="2" type="ORF">F1654_10125</name>
</gene>
<feature type="compositionally biased region" description="Pro residues" evidence="1">
    <location>
        <begin position="151"/>
        <end position="166"/>
    </location>
</feature>
<protein>
    <submittedName>
        <fullName evidence="2">Uncharacterized protein</fullName>
    </submittedName>
</protein>
<sequence length="166" mass="18160">MFGGDKAAQRRRDEMRLASEAADHALEALAAGDMARARRELSAAPKKIALADGGWKPLMASAVIDLAAGKRRPGLEKLMLVCDGLDDTSLSRDDKAYLRLYALYRAIDASKDGRAPRELRDRVEDFRFDHTLVSGDLKARFPLKKVEETSPAPPPMAPPPSSGEPF</sequence>
<feature type="region of interest" description="Disordered" evidence="1">
    <location>
        <begin position="143"/>
        <end position="166"/>
    </location>
</feature>
<dbReference type="AlphaFoldDB" id="A0A5M6ZBX0"/>
<accession>A0A5M6ZBX0</accession>
<dbReference type="EMBL" id="VWOJ01000003">
    <property type="protein sequence ID" value="KAA5802189.1"/>
    <property type="molecule type" value="Genomic_DNA"/>
</dbReference>
<name>A0A5M6ZBX0_9PROT</name>
<proteinExistence type="predicted"/>
<reference evidence="2 3" key="1">
    <citation type="submission" date="2019-09" db="EMBL/GenBank/DDBJ databases">
        <authorList>
            <person name="Kevbrin V."/>
            <person name="Grouzdev D.S."/>
        </authorList>
    </citation>
    <scope>NUCLEOTIDE SEQUENCE [LARGE SCALE GENOMIC DNA]</scope>
    <source>
        <strain evidence="2 3">G-192</strain>
    </source>
</reference>
<evidence type="ECO:0000313" key="2">
    <source>
        <dbReference type="EMBL" id="KAA5802189.1"/>
    </source>
</evidence>
<dbReference type="RefSeq" id="WP_150023440.1">
    <property type="nucleotide sequence ID" value="NZ_VWOJ01000003.1"/>
</dbReference>